<dbReference type="AlphaFoldDB" id="A0AA35XW50"/>
<evidence type="ECO:0000313" key="2">
    <source>
        <dbReference type="Proteomes" id="UP001158598"/>
    </source>
</evidence>
<sequence length="654" mass="72912">MTCMRSLCRTLLHGPADAGSLRTAETFFQSVLAGRNGPVPDFGHPWRAPALPPPDDPTERRNILLALAPVMLLDQICLARAARPATAHRPAECHLFDLYCRSIGLDDPAVSAPIRFRARLALAGVAAPSLNDPGFFQTPGIPDFAWNLPAVQLCLFHRPRRYFPELLGWTLAHNLREPAWWDGSESADPNDMARNRALAHAALEAFGARDEERIRAGWDLYRRLFAELLNQAAATADRKLPADEALALIIEARRSHAVGHHGRILLDGRSLDEWLTDPDPGPLLRALRESAWVDRTCPPSSRLIRAMDFGGPMFGVFSRAEQRICLDWIQDDKHPLPLAPQAPPFVPRPAETAPPRGHGLRSKRALYTALLGAESTPDLPGRAAGTVSRVLRLTRLILPLQRGHRRFFRYTESGFQDRIEAIHAHEIGRYRPSDQPPQIGEAFCRWVILQLAPTILVDGCWLAGIGTAAECLDTAGRHLLKIYADELGNGRPERNHPNVYRHLLGRLGIELPPFDSEAFASDPRFLDDAFDLPVYLLAVGQHPQRWFPELLGLNLAIELSGLGAGYMRMIDLLRSHGIDPAIVQLHLSIDNLASGHAAMAREAIMIYLDEMERKGGRKVSCQLWKRIWTGYLSLYTAASRLAWRLHRRSARSGN</sequence>
<proteinExistence type="predicted"/>
<name>A0AA35XW50_METCP</name>
<dbReference type="InterPro" id="IPR016084">
    <property type="entry name" value="Haem_Oase-like_multi-hlx"/>
</dbReference>
<organism evidence="1 2">
    <name type="scientific">Methylococcus capsulatus</name>
    <dbReference type="NCBI Taxonomy" id="414"/>
    <lineage>
        <taxon>Bacteria</taxon>
        <taxon>Pseudomonadati</taxon>
        <taxon>Pseudomonadota</taxon>
        <taxon>Gammaproteobacteria</taxon>
        <taxon>Methylococcales</taxon>
        <taxon>Methylococcaceae</taxon>
        <taxon>Methylococcus</taxon>
    </lineage>
</organism>
<dbReference type="Proteomes" id="UP001158598">
    <property type="component" value="Chromosome"/>
</dbReference>
<dbReference type="Gene3D" id="1.20.910.10">
    <property type="entry name" value="Heme oxygenase-like"/>
    <property type="match status" value="1"/>
</dbReference>
<reference evidence="1" key="1">
    <citation type="submission" date="2023-03" db="EMBL/GenBank/DDBJ databases">
        <authorList>
            <person name="Pearce D."/>
        </authorList>
    </citation>
    <scope>NUCLEOTIDE SEQUENCE</scope>
    <source>
        <strain evidence="1">Mc</strain>
    </source>
</reference>
<evidence type="ECO:0000313" key="1">
    <source>
        <dbReference type="EMBL" id="CAI8877527.1"/>
    </source>
</evidence>
<gene>
    <name evidence="1" type="ORF">MCNOR_2997</name>
</gene>
<dbReference type="Pfam" id="PF14518">
    <property type="entry name" value="Haem_oxygenas_2"/>
    <property type="match status" value="1"/>
</dbReference>
<dbReference type="EMBL" id="OX458332">
    <property type="protein sequence ID" value="CAI8877527.1"/>
    <property type="molecule type" value="Genomic_DNA"/>
</dbReference>
<protein>
    <recommendedName>
        <fullName evidence="3">Iron-containing redox enzyme family protein</fullName>
    </recommendedName>
</protein>
<evidence type="ECO:0008006" key="3">
    <source>
        <dbReference type="Google" id="ProtNLM"/>
    </source>
</evidence>
<dbReference type="SMART" id="SM01236">
    <property type="entry name" value="Haem_oxygenase_2"/>
    <property type="match status" value="1"/>
</dbReference>
<accession>A0AA35XW50</accession>